<keyword evidence="2" id="KW-1133">Transmembrane helix</keyword>
<keyword evidence="2" id="KW-0812">Transmembrane</keyword>
<feature type="compositionally biased region" description="Low complexity" evidence="1">
    <location>
        <begin position="148"/>
        <end position="172"/>
    </location>
</feature>
<reference evidence="3" key="1">
    <citation type="journal article" date="2018" name="Nat. Commun.">
        <title>Diversity and evolution of the emerging Pandoraviridae family.</title>
        <authorList>
            <person name="Legendre M."/>
            <person name="Fabre E."/>
            <person name="Poirot O."/>
            <person name="Jeudy S."/>
            <person name="Lartigue A."/>
            <person name="Alempic J.M."/>
            <person name="Beucher L."/>
            <person name="Philippe N."/>
            <person name="Bertaux L."/>
            <person name="Christo-Foroux E."/>
            <person name="Labadie K."/>
            <person name="Coute Y."/>
            <person name="Abergel C."/>
            <person name="Claverie J.M."/>
        </authorList>
    </citation>
    <scope>NUCLEOTIDE SEQUENCE [LARGE SCALE GENOMIC DNA]</scope>
    <source>
        <strain evidence="3">Neocaledonia</strain>
    </source>
</reference>
<dbReference type="Proteomes" id="UP000249287">
    <property type="component" value="Segment"/>
</dbReference>
<evidence type="ECO:0000313" key="3">
    <source>
        <dbReference type="EMBL" id="AVK75882.1"/>
    </source>
</evidence>
<keyword evidence="2" id="KW-0472">Membrane</keyword>
<dbReference type="RefSeq" id="YP_009481885.1">
    <property type="nucleotide sequence ID" value="NC_037666.1"/>
</dbReference>
<accession>A0A2U7UBW5</accession>
<proteinExistence type="predicted"/>
<dbReference type="EMBL" id="MG011690">
    <property type="protein sequence ID" value="AVK75882.1"/>
    <property type="molecule type" value="Genomic_DNA"/>
</dbReference>
<feature type="region of interest" description="Disordered" evidence="1">
    <location>
        <begin position="24"/>
        <end position="47"/>
    </location>
</feature>
<feature type="compositionally biased region" description="Low complexity" evidence="1">
    <location>
        <begin position="215"/>
        <end position="224"/>
    </location>
</feature>
<gene>
    <name evidence="3" type="ORF">pneo_cds_275</name>
</gene>
<feature type="region of interest" description="Disordered" evidence="1">
    <location>
        <begin position="117"/>
        <end position="172"/>
    </location>
</feature>
<feature type="compositionally biased region" description="Low complexity" evidence="1">
    <location>
        <begin position="124"/>
        <end position="138"/>
    </location>
</feature>
<evidence type="ECO:0000256" key="1">
    <source>
        <dbReference type="SAM" id="MobiDB-lite"/>
    </source>
</evidence>
<dbReference type="KEGG" id="vg:36842595"/>
<feature type="region of interest" description="Disordered" evidence="1">
    <location>
        <begin position="203"/>
        <end position="231"/>
    </location>
</feature>
<name>A0A2U7UBW5_9VIRU</name>
<feature type="transmembrane region" description="Helical" evidence="2">
    <location>
        <begin position="237"/>
        <end position="257"/>
    </location>
</feature>
<dbReference type="GeneID" id="36842595"/>
<sequence length="324" mass="33669">MSSPASYRPEAWAYVDQRGVRSGAAVAPSDTGPHVNAGNNAGAGDGAYCDRRTATYVDECGRPCAMPLTPRMRWSPPPPQAGGASSMYDVNQSATPDMALIIERLLDDLDREREARARAEERTTVTTTTTAASSFTTTPPVPGTAVITQQHVQTPTQQQQHTQTLPLSQQQPVLPPGAPVVYAPSAFTGAPLPAASAALVGGMGTNAPPTPPTPSTTTTVGASTQPPPPGSTSNRTLLLALIPIVIIALLFGAWVVWRLSGIERRLTAVTAAHASSAGAVPLVSPIVSPVTTAPAVASTAHQPSRGMLAVDTNNQYYYARPIVP</sequence>
<protein>
    <submittedName>
        <fullName evidence="3">Uncharacterized protein</fullName>
    </submittedName>
</protein>
<organism evidence="3">
    <name type="scientific">Pandoravirus neocaledonia</name>
    <dbReference type="NCBI Taxonomy" id="2107708"/>
    <lineage>
        <taxon>Viruses</taxon>
        <taxon>Pandoravirus</taxon>
    </lineage>
</organism>
<evidence type="ECO:0000256" key="2">
    <source>
        <dbReference type="SAM" id="Phobius"/>
    </source>
</evidence>